<name>A0A067CXQ8_SAPPC</name>
<dbReference type="GeneID" id="24126388"/>
<dbReference type="PROSITE" id="PS50096">
    <property type="entry name" value="IQ"/>
    <property type="match status" value="1"/>
</dbReference>
<organism evidence="2 3">
    <name type="scientific">Saprolegnia parasitica (strain CBS 223.65)</name>
    <dbReference type="NCBI Taxonomy" id="695850"/>
    <lineage>
        <taxon>Eukaryota</taxon>
        <taxon>Sar</taxon>
        <taxon>Stramenopiles</taxon>
        <taxon>Oomycota</taxon>
        <taxon>Saprolegniomycetes</taxon>
        <taxon>Saprolegniales</taxon>
        <taxon>Saprolegniaceae</taxon>
        <taxon>Saprolegnia</taxon>
    </lineage>
</organism>
<dbReference type="PROSITE" id="PS50020">
    <property type="entry name" value="WW_DOMAIN_2"/>
    <property type="match status" value="1"/>
</dbReference>
<accession>A0A067CXQ8</accession>
<dbReference type="EMBL" id="KK583198">
    <property type="protein sequence ID" value="KDO31296.1"/>
    <property type="molecule type" value="Genomic_DNA"/>
</dbReference>
<dbReference type="Gene3D" id="2.20.70.10">
    <property type="match status" value="1"/>
</dbReference>
<protein>
    <recommendedName>
        <fullName evidence="1">WW domain-containing protein</fullName>
    </recommendedName>
</protein>
<dbReference type="InterPro" id="IPR036020">
    <property type="entry name" value="WW_dom_sf"/>
</dbReference>
<dbReference type="InterPro" id="IPR001202">
    <property type="entry name" value="WW_dom"/>
</dbReference>
<dbReference type="Proteomes" id="UP000030745">
    <property type="component" value="Unassembled WGS sequence"/>
</dbReference>
<sequence length="864" mass="99610">MSLMLGSPAPSPSKRRLRELVEAARVATCSQDVDARDEAKAQARQDKYYTRWRHMRCLHAYYASRPTPLLPALHVACFEACVQAHVPLSLLESILVKCLGLDPRDKHAIHLVRAVLDVVAETSAHGLVVDYRRVAAMWDTLEQPLLAPRDRLSRWFYIYASTKNNVEAIHTSSDLSAMCTLASSSPLEEAEVDHCLNEFFTETRAKRCHAYTLAELLAYMESHPWFPKLLDRQVWHILPDAIRLEYHRDKYGVSVLRVEQERYAVRLQLAARTWSLASSRAHWHRWREWTYLSRLKKRGERHRQSVQCARGLMGLRDHCHRRRWMHLREAMARTQYHKSLLARVFLDWTFFHAAWRALNAWAVVRAERFRPPRLLRPPYTAWIQYTQLQFQLRRERHEICVAKARAVRAQLLQTIVSAWVYYVVLQKRDRQAAAHQDAMVSADIEYARVEREVAQMTIEDAIAREVIARDKQEMERARAAAFRAQTEQIKKMRKQRELIEYRTAKKLERQRRLDATNDAAWAEIEAMAKAKAREAATKWLATPEGKLKLLESATYIYETGPSTVAAGLQADPAYGNVPNCVWVCRLEVFRTKAQPPKAYYMHTEDLNKILCANLTLADCDAIAREQYIQTRVNETMAQLAIRGAEERLKVLRNRSAKTIQLLFRCRQARKHMRGLMRAVVMRRIDPTTGAVVYYNTMSRTTSPSPPVLMGAAVATLPMESLNWVRRMNNRGELFYFNQETLETSWTIPDGYVLCFKCKLNFVTQRHVATGVRYCVSCFAERIHIERQEAKAQGEAIDPRKGWAKVVVQAAKCAVCKTSAAAVQCHDCLGDTTCLRCFTILHANPKLKHHTQHESLLHTSNASAS</sequence>
<dbReference type="SUPFAM" id="SSF51045">
    <property type="entry name" value="WW domain"/>
    <property type="match status" value="1"/>
</dbReference>
<dbReference type="PROSITE" id="PS01159">
    <property type="entry name" value="WW_DOMAIN_1"/>
    <property type="match status" value="1"/>
</dbReference>
<dbReference type="VEuPathDB" id="FungiDB:SPRG_03912"/>
<dbReference type="CDD" id="cd00201">
    <property type="entry name" value="WW"/>
    <property type="match status" value="1"/>
</dbReference>
<feature type="domain" description="WW" evidence="1">
    <location>
        <begin position="723"/>
        <end position="750"/>
    </location>
</feature>
<dbReference type="KEGG" id="spar:SPRG_03912"/>
<reference evidence="2 3" key="1">
    <citation type="journal article" date="2013" name="PLoS Genet.">
        <title>Distinctive expansion of potential virulence genes in the genome of the oomycete fish pathogen Saprolegnia parasitica.</title>
        <authorList>
            <person name="Jiang R.H."/>
            <person name="de Bruijn I."/>
            <person name="Haas B.J."/>
            <person name="Belmonte R."/>
            <person name="Lobach L."/>
            <person name="Christie J."/>
            <person name="van den Ackerveken G."/>
            <person name="Bottin A."/>
            <person name="Bulone V."/>
            <person name="Diaz-Moreno S.M."/>
            <person name="Dumas B."/>
            <person name="Fan L."/>
            <person name="Gaulin E."/>
            <person name="Govers F."/>
            <person name="Grenville-Briggs L.J."/>
            <person name="Horner N.R."/>
            <person name="Levin J.Z."/>
            <person name="Mammella M."/>
            <person name="Meijer H.J."/>
            <person name="Morris P."/>
            <person name="Nusbaum C."/>
            <person name="Oome S."/>
            <person name="Phillips A.J."/>
            <person name="van Rooyen D."/>
            <person name="Rzeszutek E."/>
            <person name="Saraiva M."/>
            <person name="Secombes C.J."/>
            <person name="Seidl M.F."/>
            <person name="Snel B."/>
            <person name="Stassen J.H."/>
            <person name="Sykes S."/>
            <person name="Tripathy S."/>
            <person name="van den Berg H."/>
            <person name="Vega-Arreguin J.C."/>
            <person name="Wawra S."/>
            <person name="Young S.K."/>
            <person name="Zeng Q."/>
            <person name="Dieguez-Uribeondo J."/>
            <person name="Russ C."/>
            <person name="Tyler B.M."/>
            <person name="van West P."/>
        </authorList>
    </citation>
    <scope>NUCLEOTIDE SEQUENCE [LARGE SCALE GENOMIC DNA]</scope>
    <source>
        <strain evidence="2 3">CBS 223.65</strain>
    </source>
</reference>
<gene>
    <name evidence="2" type="ORF">SPRG_03912</name>
</gene>
<keyword evidence="3" id="KW-1185">Reference proteome</keyword>
<dbReference type="OrthoDB" id="70705at2759"/>
<dbReference type="AlphaFoldDB" id="A0A067CXQ8"/>
<dbReference type="OMA" id="HEICVAK"/>
<dbReference type="RefSeq" id="XP_012197895.1">
    <property type="nucleotide sequence ID" value="XM_012342505.1"/>
</dbReference>
<proteinExistence type="predicted"/>
<evidence type="ECO:0000313" key="2">
    <source>
        <dbReference type="EMBL" id="KDO31296.1"/>
    </source>
</evidence>
<evidence type="ECO:0000313" key="3">
    <source>
        <dbReference type="Proteomes" id="UP000030745"/>
    </source>
</evidence>
<evidence type="ECO:0000259" key="1">
    <source>
        <dbReference type="PROSITE" id="PS50020"/>
    </source>
</evidence>